<accession>F2IDG2</accession>
<dbReference type="KEGG" id="fte:Fluta_0329"/>
<dbReference type="STRING" id="755732.Fluta_0329"/>
<protein>
    <recommendedName>
        <fullName evidence="4">Lipoprotein</fullName>
    </recommendedName>
</protein>
<feature type="signal peptide" evidence="1">
    <location>
        <begin position="1"/>
        <end position="23"/>
    </location>
</feature>
<gene>
    <name evidence="2" type="ordered locus">Fluta_0329</name>
</gene>
<reference evidence="3" key="2">
    <citation type="submission" date="2011-02" db="EMBL/GenBank/DDBJ databases">
        <title>The complete genome of Fluviicola taffensis DSM 16823.</title>
        <authorList>
            <consortium name="US DOE Joint Genome Institute (JGI-PGF)"/>
            <person name="Lucas S."/>
            <person name="Copeland A."/>
            <person name="Lapidus A."/>
            <person name="Bruce D."/>
            <person name="Goodwin L."/>
            <person name="Pitluck S."/>
            <person name="Kyrpides N."/>
            <person name="Mavromatis K."/>
            <person name="Ivanova N."/>
            <person name="Mikhailova N."/>
            <person name="Pagani I."/>
            <person name="Chertkov O."/>
            <person name="Detter J.C."/>
            <person name="Han C."/>
            <person name="Tapia R."/>
            <person name="Land M."/>
            <person name="Hauser L."/>
            <person name="Markowitz V."/>
            <person name="Cheng J.-F."/>
            <person name="Hugenholtz P."/>
            <person name="Woyke T."/>
            <person name="Wu D."/>
            <person name="Tindall B."/>
            <person name="Pomrenke H.G."/>
            <person name="Brambilla E."/>
            <person name="Klenk H.-P."/>
            <person name="Eisen J.A."/>
        </authorList>
    </citation>
    <scope>NUCLEOTIDE SEQUENCE [LARGE SCALE GENOMIC DNA]</scope>
    <source>
        <strain evidence="3">DSM 16823 / RW262 / RW262</strain>
    </source>
</reference>
<organism evidence="2 3">
    <name type="scientific">Fluviicola taffensis (strain DSM 16823 / NCIMB 13979 / RW262)</name>
    <dbReference type="NCBI Taxonomy" id="755732"/>
    <lineage>
        <taxon>Bacteria</taxon>
        <taxon>Pseudomonadati</taxon>
        <taxon>Bacteroidota</taxon>
        <taxon>Flavobacteriia</taxon>
        <taxon>Flavobacteriales</taxon>
        <taxon>Crocinitomicaceae</taxon>
        <taxon>Fluviicola</taxon>
    </lineage>
</organism>
<evidence type="ECO:0008006" key="4">
    <source>
        <dbReference type="Google" id="ProtNLM"/>
    </source>
</evidence>
<dbReference type="OrthoDB" id="1349370at2"/>
<name>F2IDG2_FLUTR</name>
<dbReference type="AlphaFoldDB" id="F2IDG2"/>
<evidence type="ECO:0000313" key="3">
    <source>
        <dbReference type="Proteomes" id="UP000007463"/>
    </source>
</evidence>
<proteinExistence type="predicted"/>
<keyword evidence="1" id="KW-0732">Signal</keyword>
<evidence type="ECO:0000256" key="1">
    <source>
        <dbReference type="SAM" id="SignalP"/>
    </source>
</evidence>
<sequence precursor="true">MSKRGRKNLFLCFLLLLGGCVGGNDSKKVLLGEIDLRKKSISVLGTENDYEVLYATMSDTLSNWYLNNLLADTTKDESTQFKLSISKYIIDSLYAVNSKGNKLIGAIYQSQHSEAKIWSDEMREFFGAKINNKWYFWMGGSTPVARHDQKKEISYKELHSSGIGSINGYLDQNGNIRDEWFDAKFKSGRFPYEMRYKYKWILDSKRIDNEKDYWEYSYWKSGVKLWADKAYKDSAALIK</sequence>
<reference evidence="2 3" key="1">
    <citation type="journal article" date="2011" name="Stand. Genomic Sci.">
        <title>Complete genome sequence of the gliding freshwater bacterium Fluviicola taffensis type strain (RW262).</title>
        <authorList>
            <person name="Woyke T."/>
            <person name="Chertkov O."/>
            <person name="Lapidus A."/>
            <person name="Nolan M."/>
            <person name="Lucas S."/>
            <person name="Del Rio T.G."/>
            <person name="Tice H."/>
            <person name="Cheng J.F."/>
            <person name="Tapia R."/>
            <person name="Han C."/>
            <person name="Goodwin L."/>
            <person name="Pitluck S."/>
            <person name="Liolios K."/>
            <person name="Pagani I."/>
            <person name="Ivanova N."/>
            <person name="Huntemann M."/>
            <person name="Mavromatis K."/>
            <person name="Mikhailova N."/>
            <person name="Pati A."/>
            <person name="Chen A."/>
            <person name="Palaniappan K."/>
            <person name="Land M."/>
            <person name="Hauser L."/>
            <person name="Brambilla E.M."/>
            <person name="Rohde M."/>
            <person name="Mwirichia R."/>
            <person name="Sikorski J."/>
            <person name="Tindall B.J."/>
            <person name="Goker M."/>
            <person name="Bristow J."/>
            <person name="Eisen J.A."/>
            <person name="Markowitz V."/>
            <person name="Hugenholtz P."/>
            <person name="Klenk H.P."/>
            <person name="Kyrpides N.C."/>
        </authorList>
    </citation>
    <scope>NUCLEOTIDE SEQUENCE [LARGE SCALE GENOMIC DNA]</scope>
    <source>
        <strain evidence="3">DSM 16823 / RW262 / RW262</strain>
    </source>
</reference>
<dbReference type="HOGENOM" id="CLU_1159721_0_0_10"/>
<keyword evidence="3" id="KW-1185">Reference proteome</keyword>
<dbReference type="PROSITE" id="PS51257">
    <property type="entry name" value="PROKAR_LIPOPROTEIN"/>
    <property type="match status" value="1"/>
</dbReference>
<dbReference type="Proteomes" id="UP000007463">
    <property type="component" value="Chromosome"/>
</dbReference>
<dbReference type="EMBL" id="CP002542">
    <property type="protein sequence ID" value="AEA42338.1"/>
    <property type="molecule type" value="Genomic_DNA"/>
</dbReference>
<feature type="chain" id="PRO_5003283604" description="Lipoprotein" evidence="1">
    <location>
        <begin position="24"/>
        <end position="239"/>
    </location>
</feature>
<evidence type="ECO:0000313" key="2">
    <source>
        <dbReference type="EMBL" id="AEA42338.1"/>
    </source>
</evidence>
<dbReference type="RefSeq" id="WP_013685112.1">
    <property type="nucleotide sequence ID" value="NC_015321.1"/>
</dbReference>